<dbReference type="InterPro" id="IPR039708">
    <property type="entry name" value="MT1774/Rv1733c-like"/>
</dbReference>
<proteinExistence type="predicted"/>
<evidence type="ECO:0000313" key="2">
    <source>
        <dbReference type="Proteomes" id="UP000255467"/>
    </source>
</evidence>
<organism evidence="1 2">
    <name type="scientific">Nocardia otitidiscaviarum</name>
    <dbReference type="NCBI Taxonomy" id="1823"/>
    <lineage>
        <taxon>Bacteria</taxon>
        <taxon>Bacillati</taxon>
        <taxon>Actinomycetota</taxon>
        <taxon>Actinomycetes</taxon>
        <taxon>Mycobacteriales</taxon>
        <taxon>Nocardiaceae</taxon>
        <taxon>Nocardia</taxon>
    </lineage>
</organism>
<dbReference type="PANTHER" id="PTHR42305">
    <property type="entry name" value="MEMBRANE PROTEIN RV1733C-RELATED"/>
    <property type="match status" value="1"/>
</dbReference>
<dbReference type="STRING" id="1406858.GCA_000710895_00992"/>
<dbReference type="AlphaFoldDB" id="A0A379JM25"/>
<accession>A0A379JM25</accession>
<gene>
    <name evidence="1" type="ORF">NCTC1934_06403</name>
</gene>
<keyword evidence="2" id="KW-1185">Reference proteome</keyword>
<protein>
    <submittedName>
        <fullName evidence="1">Probable membrane protein Rv1733c/MT1774</fullName>
    </submittedName>
</protein>
<dbReference type="EMBL" id="UGRY01000006">
    <property type="protein sequence ID" value="SUD49053.1"/>
    <property type="molecule type" value="Genomic_DNA"/>
</dbReference>
<sequence>MSANLPVRLWRVQPWNPNPLMRASDRWEALIWLVAVLAALVAVPLAGAIGTTAYTGAAARIAAEDAGKTRVTATVVGMPDDVTGAGGGVRVERFPATVRWDADGRTGEADVNLSTPAVAGADAEVWLGVDGTPTAPPAKPGSAAAEGVGTGLAILVETWCAAAALVWVTHTALTARRNARWDQEWRTMNHSIGRDTL</sequence>
<reference evidence="1 2" key="1">
    <citation type="submission" date="2018-06" db="EMBL/GenBank/DDBJ databases">
        <authorList>
            <consortium name="Pathogen Informatics"/>
            <person name="Doyle S."/>
        </authorList>
    </citation>
    <scope>NUCLEOTIDE SEQUENCE [LARGE SCALE GENOMIC DNA]</scope>
    <source>
        <strain evidence="1 2">NCTC1934</strain>
    </source>
</reference>
<evidence type="ECO:0000313" key="1">
    <source>
        <dbReference type="EMBL" id="SUD49053.1"/>
    </source>
</evidence>
<dbReference type="PANTHER" id="PTHR42305:SF1">
    <property type="entry name" value="MEMBRANE PROTEIN RV1733C-RELATED"/>
    <property type="match status" value="1"/>
</dbReference>
<name>A0A379JM25_9NOCA</name>
<dbReference type="Proteomes" id="UP000255467">
    <property type="component" value="Unassembled WGS sequence"/>
</dbReference>